<dbReference type="InterPro" id="IPR005133">
    <property type="entry name" value="PhaG_MnhG_YufB"/>
</dbReference>
<evidence type="ECO:0000256" key="1">
    <source>
        <dbReference type="SAM" id="Phobius"/>
    </source>
</evidence>
<keyword evidence="1" id="KW-0812">Transmembrane</keyword>
<gene>
    <name evidence="2" type="ORF">ENL41_02575</name>
</gene>
<feature type="transmembrane region" description="Helical" evidence="1">
    <location>
        <begin position="62"/>
        <end position="82"/>
    </location>
</feature>
<dbReference type="PANTHER" id="PTHR34703:SF1">
    <property type="entry name" value="ANTIPORTER SUBUNIT MNHG2-RELATED"/>
    <property type="match status" value="1"/>
</dbReference>
<proteinExistence type="predicted"/>
<feature type="non-terminal residue" evidence="2">
    <location>
        <position position="106"/>
    </location>
</feature>
<dbReference type="AlphaFoldDB" id="A0A7C5I4R5"/>
<keyword evidence="1" id="KW-0472">Membrane</keyword>
<dbReference type="PANTHER" id="PTHR34703">
    <property type="entry name" value="ANTIPORTER SUBUNIT MNHG2-RELATED"/>
    <property type="match status" value="1"/>
</dbReference>
<evidence type="ECO:0000313" key="2">
    <source>
        <dbReference type="EMBL" id="HHF58290.1"/>
    </source>
</evidence>
<name>A0A7C5I4R5_UNCW3</name>
<dbReference type="Pfam" id="PF03334">
    <property type="entry name" value="PhaG_MnhG_YufB"/>
    <property type="match status" value="1"/>
</dbReference>
<comment type="caution">
    <text evidence="2">The sequence shown here is derived from an EMBL/GenBank/DDBJ whole genome shotgun (WGS) entry which is preliminary data.</text>
</comment>
<dbReference type="GO" id="GO:0015385">
    <property type="term" value="F:sodium:proton antiporter activity"/>
    <property type="evidence" value="ECO:0007669"/>
    <property type="project" value="TreeGrafter"/>
</dbReference>
<dbReference type="NCBIfam" id="NF009314">
    <property type="entry name" value="PRK12674.1-2"/>
    <property type="match status" value="1"/>
</dbReference>
<dbReference type="Proteomes" id="UP000886014">
    <property type="component" value="Unassembled WGS sequence"/>
</dbReference>
<protein>
    <submittedName>
        <fullName evidence="2">Na+/H+ antiporter subunit G</fullName>
    </submittedName>
</protein>
<organism evidence="2">
    <name type="scientific">candidate division WOR-3 bacterium</name>
    <dbReference type="NCBI Taxonomy" id="2052148"/>
    <lineage>
        <taxon>Bacteria</taxon>
        <taxon>Bacteria division WOR-3</taxon>
    </lineage>
</organism>
<keyword evidence="1" id="KW-1133">Transmembrane helix</keyword>
<accession>A0A7C5I4R5</accession>
<feature type="transmembrane region" description="Helical" evidence="1">
    <location>
        <begin position="6"/>
        <end position="26"/>
    </location>
</feature>
<dbReference type="NCBIfam" id="TIGR01300">
    <property type="entry name" value="CPA3_mnhG_phaG"/>
    <property type="match status" value="1"/>
</dbReference>
<dbReference type="EMBL" id="DRTV01000182">
    <property type="protein sequence ID" value="HHF58290.1"/>
    <property type="molecule type" value="Genomic_DNA"/>
</dbReference>
<sequence length="106" mass="11674">MWNMIFGEILILIGVIFLFLGSLGVFRMPDVYNRLQAGTKCTTLGAFSTIVGVGIIEPSWFLKSLVIAFFLLLTNPVAAHAIGRASYKMGVKLTEKSVVDQYGEEK</sequence>
<reference evidence="2" key="1">
    <citation type="journal article" date="2020" name="mSystems">
        <title>Genome- and Community-Level Interaction Insights into Carbon Utilization and Element Cycling Functions of Hydrothermarchaeota in Hydrothermal Sediment.</title>
        <authorList>
            <person name="Zhou Z."/>
            <person name="Liu Y."/>
            <person name="Xu W."/>
            <person name="Pan J."/>
            <person name="Luo Z.H."/>
            <person name="Li M."/>
        </authorList>
    </citation>
    <scope>NUCLEOTIDE SEQUENCE [LARGE SCALE GENOMIC DNA]</scope>
    <source>
        <strain evidence="2">HyVt-94</strain>
    </source>
</reference>
<feature type="transmembrane region" description="Helical" evidence="1">
    <location>
        <begin position="38"/>
        <end position="56"/>
    </location>
</feature>